<keyword evidence="4" id="KW-1185">Reference proteome</keyword>
<keyword evidence="1" id="KW-1133">Transmembrane helix</keyword>
<dbReference type="Pfam" id="PF04235">
    <property type="entry name" value="DUF418"/>
    <property type="match status" value="1"/>
</dbReference>
<feature type="transmembrane region" description="Helical" evidence="1">
    <location>
        <begin position="70"/>
        <end position="97"/>
    </location>
</feature>
<dbReference type="PANTHER" id="PTHR30590:SF2">
    <property type="entry name" value="INNER MEMBRANE PROTEIN"/>
    <property type="match status" value="1"/>
</dbReference>
<feature type="transmembrane region" description="Helical" evidence="1">
    <location>
        <begin position="305"/>
        <end position="330"/>
    </location>
</feature>
<sequence length="430" mass="47176">MTMERPDVAPELGDDAMLAPTRLDRRLHNLDVLRGFALLGILLMNVEFFGRPLADLDAGVDPNQAPFDHALSWLVYVFVQGKFWILFSLLFGMGFALMGERARAAGRNFTAVYLRRSLALLAIGLAHAVLIWSGDILITYAIGALLLLLFRDVTPRAQGAWGAALFGVPALLMIALAMLLLAINAVAGLDEGGLVDGAELARMQAARAAEVAAYAEGSWWQATRMRVDYLLGNIGETLIFEVFALGMFLVGAWLLRSGAIAQPQRHAALYRWLRYGALPVGLAMAVASGSITATFDWVHDSARSMFAAALMLLASPLLSLGYLALVIGALQTTRGQRVFGVLAPAGRMALTNYLVQSLIGTWIFYGYGLGLWGQVPRRWQLLGVLVVFALQVVFSRWWLERFRQGPVEWLWRACTYGRFPPMRPAAAHNP</sequence>
<keyword evidence="1" id="KW-0472">Membrane</keyword>
<gene>
    <name evidence="3" type="ORF">GCM10025759_29380</name>
</gene>
<evidence type="ECO:0000256" key="1">
    <source>
        <dbReference type="SAM" id="Phobius"/>
    </source>
</evidence>
<feature type="domain" description="DUF418" evidence="2">
    <location>
        <begin position="254"/>
        <end position="417"/>
    </location>
</feature>
<evidence type="ECO:0000313" key="4">
    <source>
        <dbReference type="Proteomes" id="UP001501083"/>
    </source>
</evidence>
<dbReference type="Proteomes" id="UP001501083">
    <property type="component" value="Unassembled WGS sequence"/>
</dbReference>
<protein>
    <submittedName>
        <fullName evidence="3">DUF418 domain-containing protein</fullName>
    </submittedName>
</protein>
<feature type="transmembrane region" description="Helical" evidence="1">
    <location>
        <begin position="160"/>
        <end position="183"/>
    </location>
</feature>
<keyword evidence="1" id="KW-0812">Transmembrane</keyword>
<evidence type="ECO:0000259" key="2">
    <source>
        <dbReference type="Pfam" id="PF04235"/>
    </source>
</evidence>
<dbReference type="InterPro" id="IPR007349">
    <property type="entry name" value="DUF418"/>
</dbReference>
<evidence type="ECO:0000313" key="3">
    <source>
        <dbReference type="EMBL" id="GAA5080307.1"/>
    </source>
</evidence>
<feature type="transmembrane region" description="Helical" evidence="1">
    <location>
        <begin position="32"/>
        <end position="50"/>
    </location>
</feature>
<feature type="transmembrane region" description="Helical" evidence="1">
    <location>
        <begin position="118"/>
        <end position="148"/>
    </location>
</feature>
<dbReference type="InterPro" id="IPR052529">
    <property type="entry name" value="Bact_Transport_Assoc"/>
</dbReference>
<feature type="transmembrane region" description="Helical" evidence="1">
    <location>
        <begin position="379"/>
        <end position="399"/>
    </location>
</feature>
<dbReference type="RefSeq" id="WP_425563402.1">
    <property type="nucleotide sequence ID" value="NZ_BAABKY010000004.1"/>
</dbReference>
<dbReference type="EMBL" id="BAABKY010000004">
    <property type="protein sequence ID" value="GAA5080307.1"/>
    <property type="molecule type" value="Genomic_DNA"/>
</dbReference>
<organism evidence="3 4">
    <name type="scientific">Lysobacter panacisoli</name>
    <dbReference type="NCBI Taxonomy" id="1255263"/>
    <lineage>
        <taxon>Bacteria</taxon>
        <taxon>Pseudomonadati</taxon>
        <taxon>Pseudomonadota</taxon>
        <taxon>Gammaproteobacteria</taxon>
        <taxon>Lysobacterales</taxon>
        <taxon>Lysobacteraceae</taxon>
        <taxon>Lysobacter</taxon>
    </lineage>
</organism>
<proteinExistence type="predicted"/>
<feature type="transmembrane region" description="Helical" evidence="1">
    <location>
        <begin position="275"/>
        <end position="298"/>
    </location>
</feature>
<name>A0ABP9LPZ1_9GAMM</name>
<feature type="transmembrane region" description="Helical" evidence="1">
    <location>
        <begin position="234"/>
        <end position="255"/>
    </location>
</feature>
<dbReference type="PANTHER" id="PTHR30590">
    <property type="entry name" value="INNER MEMBRANE PROTEIN"/>
    <property type="match status" value="1"/>
</dbReference>
<feature type="transmembrane region" description="Helical" evidence="1">
    <location>
        <begin position="350"/>
        <end position="372"/>
    </location>
</feature>
<reference evidence="4" key="1">
    <citation type="journal article" date="2019" name="Int. J. Syst. Evol. Microbiol.">
        <title>The Global Catalogue of Microorganisms (GCM) 10K type strain sequencing project: providing services to taxonomists for standard genome sequencing and annotation.</title>
        <authorList>
            <consortium name="The Broad Institute Genomics Platform"/>
            <consortium name="The Broad Institute Genome Sequencing Center for Infectious Disease"/>
            <person name="Wu L."/>
            <person name="Ma J."/>
        </authorList>
    </citation>
    <scope>NUCLEOTIDE SEQUENCE [LARGE SCALE GENOMIC DNA]</scope>
    <source>
        <strain evidence="4">JCM 19212</strain>
    </source>
</reference>
<accession>A0ABP9LPZ1</accession>
<comment type="caution">
    <text evidence="3">The sequence shown here is derived from an EMBL/GenBank/DDBJ whole genome shotgun (WGS) entry which is preliminary data.</text>
</comment>